<name>A0AAD7AYN3_9AGAR</name>
<feature type="compositionally biased region" description="Acidic residues" evidence="1">
    <location>
        <begin position="535"/>
        <end position="554"/>
    </location>
</feature>
<protein>
    <submittedName>
        <fullName evidence="2">Uncharacterized protein</fullName>
    </submittedName>
</protein>
<reference evidence="2" key="1">
    <citation type="submission" date="2023-03" db="EMBL/GenBank/DDBJ databases">
        <title>Massive genome expansion in bonnet fungi (Mycena s.s.) driven by repeated elements and novel gene families across ecological guilds.</title>
        <authorList>
            <consortium name="Lawrence Berkeley National Laboratory"/>
            <person name="Harder C.B."/>
            <person name="Miyauchi S."/>
            <person name="Viragh M."/>
            <person name="Kuo A."/>
            <person name="Thoen E."/>
            <person name="Andreopoulos B."/>
            <person name="Lu D."/>
            <person name="Skrede I."/>
            <person name="Drula E."/>
            <person name="Henrissat B."/>
            <person name="Morin E."/>
            <person name="Kohler A."/>
            <person name="Barry K."/>
            <person name="LaButti K."/>
            <person name="Morin E."/>
            <person name="Salamov A."/>
            <person name="Lipzen A."/>
            <person name="Mereny Z."/>
            <person name="Hegedus B."/>
            <person name="Baldrian P."/>
            <person name="Stursova M."/>
            <person name="Weitz H."/>
            <person name="Taylor A."/>
            <person name="Grigoriev I.V."/>
            <person name="Nagy L.G."/>
            <person name="Martin F."/>
            <person name="Kauserud H."/>
        </authorList>
    </citation>
    <scope>NUCLEOTIDE SEQUENCE</scope>
    <source>
        <strain evidence="2">9284</strain>
    </source>
</reference>
<evidence type="ECO:0000313" key="2">
    <source>
        <dbReference type="EMBL" id="KAJ7604531.1"/>
    </source>
</evidence>
<dbReference type="Proteomes" id="UP001221142">
    <property type="component" value="Unassembled WGS sequence"/>
</dbReference>
<keyword evidence="3" id="KW-1185">Reference proteome</keyword>
<gene>
    <name evidence="2" type="ORF">FB45DRAFT_880550</name>
</gene>
<evidence type="ECO:0000256" key="1">
    <source>
        <dbReference type="SAM" id="MobiDB-lite"/>
    </source>
</evidence>
<sequence>MRRGMIAGEIKSDPDGVDVAREAACITPFVDEMVDSVIKSRVNLSKYVHHLNKQELVASIDTLYRLFPLRPDYMHDDGIARRNYPPFEEIPLDSGRVAMIRSCMQLGWPLKSLRKRQISVYGDLELFMMLQQSLQSSVFGGTRLVKLSNNSLLLALYLAGMWNSLLGVNDRTRKGNICFFCMSPKVGDVRLECMGKMQLKMTLGFENYNTYDLHDTNIRREYVFEQPHHWSSVFLDAPLTFTTLDDLINLAKGVIAIEPGMVNQPLLSQFLSSKPRRQRAHLRQTDHLRWYRWGCSAYGCSGWTGWRQCKRVVEKGDQLGEYFFSLIADIVENNTTDREAETSEFQLTTAALIDTPSSLPTLVAEPGGHLDSPDSAIIAAIFSEAPRTVLIARDAPTLLAPAIKGEDDFTLSGRRKIWLSDAEEKEIASDPRIIELHQQINSLIRVYKAFFKNYTGVGKSSSINTMEGYAQNAEFIKPSRAPLAEKYSRRYLSERKIVRRNKAAAKNPASSNEHQPEGDERQPEGNTSSLAIPSSEEDEEEQDDDEQDDEDDSDTPLPGFQIIAVSDTLECVVVPPMDPLCLGKSNVDVFRLVDIRIAYVLFLLEPVERWHSIKNAKEASNQTCSTYRVARSRA</sequence>
<accession>A0AAD7AYN3</accession>
<dbReference type="EMBL" id="JARKIF010000102">
    <property type="protein sequence ID" value="KAJ7604531.1"/>
    <property type="molecule type" value="Genomic_DNA"/>
</dbReference>
<feature type="compositionally biased region" description="Basic and acidic residues" evidence="1">
    <location>
        <begin position="514"/>
        <end position="523"/>
    </location>
</feature>
<organism evidence="2 3">
    <name type="scientific">Roridomyces roridus</name>
    <dbReference type="NCBI Taxonomy" id="1738132"/>
    <lineage>
        <taxon>Eukaryota</taxon>
        <taxon>Fungi</taxon>
        <taxon>Dikarya</taxon>
        <taxon>Basidiomycota</taxon>
        <taxon>Agaricomycotina</taxon>
        <taxon>Agaricomycetes</taxon>
        <taxon>Agaricomycetidae</taxon>
        <taxon>Agaricales</taxon>
        <taxon>Marasmiineae</taxon>
        <taxon>Mycenaceae</taxon>
        <taxon>Roridomyces</taxon>
    </lineage>
</organism>
<feature type="region of interest" description="Disordered" evidence="1">
    <location>
        <begin position="501"/>
        <end position="559"/>
    </location>
</feature>
<proteinExistence type="predicted"/>
<evidence type="ECO:0000313" key="3">
    <source>
        <dbReference type="Proteomes" id="UP001221142"/>
    </source>
</evidence>
<dbReference type="AlphaFoldDB" id="A0AAD7AYN3"/>
<comment type="caution">
    <text evidence="2">The sequence shown here is derived from an EMBL/GenBank/DDBJ whole genome shotgun (WGS) entry which is preliminary data.</text>
</comment>